<dbReference type="AlphaFoldDB" id="A0A1Y1XJI9"/>
<dbReference type="InterPro" id="IPR036861">
    <property type="entry name" value="Endochitinase-like_sf"/>
</dbReference>
<dbReference type="GO" id="GO:0008061">
    <property type="term" value="F:chitin binding"/>
    <property type="evidence" value="ECO:0007669"/>
    <property type="project" value="UniProtKB-UniRule"/>
</dbReference>
<dbReference type="PANTHER" id="PTHR47849:SF8">
    <property type="entry name" value="LECTIN"/>
    <property type="match status" value="1"/>
</dbReference>
<feature type="disulfide bond" evidence="3">
    <location>
        <begin position="516"/>
        <end position="528"/>
    </location>
</feature>
<dbReference type="STRING" id="1754192.A0A1Y1XJI9"/>
<evidence type="ECO:0000256" key="1">
    <source>
        <dbReference type="ARBA" id="ARBA00022669"/>
    </source>
</evidence>
<evidence type="ECO:0000313" key="7">
    <source>
        <dbReference type="Proteomes" id="UP000193944"/>
    </source>
</evidence>
<evidence type="ECO:0000313" key="6">
    <source>
        <dbReference type="EMBL" id="ORX85872.1"/>
    </source>
</evidence>
<reference evidence="6 7" key="2">
    <citation type="submission" date="2016-08" db="EMBL/GenBank/DDBJ databases">
        <title>Pervasive Adenine N6-methylation of Active Genes in Fungi.</title>
        <authorList>
            <consortium name="DOE Joint Genome Institute"/>
            <person name="Mondo S.J."/>
            <person name="Dannebaum R.O."/>
            <person name="Kuo R.C."/>
            <person name="Labutti K."/>
            <person name="Haridas S."/>
            <person name="Kuo A."/>
            <person name="Salamov A."/>
            <person name="Ahrendt S.R."/>
            <person name="Lipzen A."/>
            <person name="Sullivan W."/>
            <person name="Andreopoulos W.B."/>
            <person name="Clum A."/>
            <person name="Lindquist E."/>
            <person name="Daum C."/>
            <person name="Ramamoorthy G.K."/>
            <person name="Gryganskyi A."/>
            <person name="Culley D."/>
            <person name="Magnuson J.K."/>
            <person name="James T.Y."/>
            <person name="O'Malley M.A."/>
            <person name="Stajich J.E."/>
            <person name="Spatafora J.W."/>
            <person name="Visel A."/>
            <person name="Grigoriev I.V."/>
        </authorList>
    </citation>
    <scope>NUCLEOTIDE SEQUENCE [LARGE SCALE GENOMIC DNA]</scope>
    <source>
        <strain evidence="6 7">S4</strain>
    </source>
</reference>
<comment type="caution">
    <text evidence="3">Lacks conserved residue(s) required for the propagation of feature annotation.</text>
</comment>
<feature type="disulfide bond" evidence="3">
    <location>
        <begin position="444"/>
        <end position="458"/>
    </location>
</feature>
<feature type="signal peptide" evidence="4">
    <location>
        <begin position="1"/>
        <end position="24"/>
    </location>
</feature>
<keyword evidence="1 3" id="KW-0147">Chitin-binding</keyword>
<dbReference type="SUPFAM" id="SSF57016">
    <property type="entry name" value="Plant lectins/antimicrobial peptides"/>
    <property type="match status" value="2"/>
</dbReference>
<keyword evidence="7" id="KW-1185">Reference proteome</keyword>
<dbReference type="OrthoDB" id="1193027at2759"/>
<feature type="chain" id="PRO_5011010498" description="Chitin-binding type-1 domain-containing protein" evidence="4">
    <location>
        <begin position="25"/>
        <end position="549"/>
    </location>
</feature>
<feature type="disulfide bond" evidence="3">
    <location>
        <begin position="439"/>
        <end position="451"/>
    </location>
</feature>
<comment type="caution">
    <text evidence="6">The sequence shown here is derived from an EMBL/GenBank/DDBJ whole genome shotgun (WGS) entry which is preliminary data.</text>
</comment>
<proteinExistence type="predicted"/>
<dbReference type="InterPro" id="IPR018371">
    <property type="entry name" value="Chitin-binding_1_CS"/>
</dbReference>
<dbReference type="Proteomes" id="UP000193944">
    <property type="component" value="Unassembled WGS sequence"/>
</dbReference>
<accession>A0A1Y1XJI9</accession>
<dbReference type="PROSITE" id="PS00026">
    <property type="entry name" value="CHIT_BIND_I_1"/>
    <property type="match status" value="1"/>
</dbReference>
<feature type="domain" description="Chitin-binding type-1" evidence="5">
    <location>
        <begin position="426"/>
        <end position="471"/>
    </location>
</feature>
<name>A0A1Y1XJI9_9FUNG</name>
<dbReference type="SMART" id="SM00270">
    <property type="entry name" value="ChtBD1"/>
    <property type="match status" value="2"/>
</dbReference>
<evidence type="ECO:0000256" key="4">
    <source>
        <dbReference type="SAM" id="SignalP"/>
    </source>
</evidence>
<sequence>MTKMNKIIFIYFIINFISSNLGNAIKGYDENGNVLYSNDIINNDDQYYPTEDIINDFEEIGSSNEKISSNNDEIINNNEIISNNKIFNNNEIINNDEIFNNNEISNNNEIIKNNEIINNNDNLPYYNTEEIIANNNFEETTFNNNELNNNNYYLEEMVNNKLNNGNFDEEIANNYNSLEGNVNVYNDNSYEGIVYNNNNFDEEIENNNNNFYEETVNNNSVEEITNNNEFINNNNSGEEITNNNEYNNKNGININELDMEDSVTNNLFDMTDHYYEYSQEGAPCDNLNENSNCPFRFITLGPVLYNEYECYIHSPKAGPNDSFEYLGRIPQKMNVDINAQLKCIINGKEYRTMGRVNIRGSGRCDNEDKYKYRVIPSKTSLRHGKNNVDFGGYILTITIDRCESVWSQKNIQYQNTCKINWAGLSSTTCGMVNGVGLICMNNGCCSKNGQCGTSSAHCGEGCQSYYGKCNSKNTSSSSSSINQNSLYSYSLSLSPSPSSSISTDGKCGSKNNNKSCPSGYCCSKYGYCGKTSDYCSIKKGCQKPFGICE</sequence>
<reference evidence="6 7" key="1">
    <citation type="submission" date="2016-08" db="EMBL/GenBank/DDBJ databases">
        <title>A Parts List for Fungal Cellulosomes Revealed by Comparative Genomics.</title>
        <authorList>
            <consortium name="DOE Joint Genome Institute"/>
            <person name="Haitjema C.H."/>
            <person name="Gilmore S.P."/>
            <person name="Henske J.K."/>
            <person name="Solomon K.V."/>
            <person name="De Groot R."/>
            <person name="Kuo A."/>
            <person name="Mondo S.J."/>
            <person name="Salamov A.A."/>
            <person name="Labutti K."/>
            <person name="Zhao Z."/>
            <person name="Chiniquy J."/>
            <person name="Barry K."/>
            <person name="Brewer H.M."/>
            <person name="Purvine S.O."/>
            <person name="Wright A.T."/>
            <person name="Boxma B."/>
            <person name="Van Alen T."/>
            <person name="Hackstein J.H."/>
            <person name="Baker S.E."/>
            <person name="Grigoriev I.V."/>
            <person name="O'Malley M.A."/>
        </authorList>
    </citation>
    <scope>NUCLEOTIDE SEQUENCE [LARGE SCALE GENOMIC DNA]</scope>
    <source>
        <strain evidence="6 7">S4</strain>
    </source>
</reference>
<dbReference type="Gene3D" id="3.30.60.10">
    <property type="entry name" value="Endochitinase-like"/>
    <property type="match status" value="2"/>
</dbReference>
<keyword evidence="4" id="KW-0732">Signal</keyword>
<dbReference type="InterPro" id="IPR001002">
    <property type="entry name" value="Chitin-bd_1"/>
</dbReference>
<evidence type="ECO:0000256" key="2">
    <source>
        <dbReference type="ARBA" id="ARBA00023157"/>
    </source>
</evidence>
<dbReference type="EMBL" id="MCFG01000029">
    <property type="protein sequence ID" value="ORX85872.1"/>
    <property type="molecule type" value="Genomic_DNA"/>
</dbReference>
<gene>
    <name evidence="6" type="ORF">BCR32DRAFT_290436</name>
</gene>
<dbReference type="PANTHER" id="PTHR47849">
    <property type="entry name" value="CHITIN-BINDING LECTIN 1"/>
    <property type="match status" value="1"/>
</dbReference>
<evidence type="ECO:0000256" key="3">
    <source>
        <dbReference type="PROSITE-ProRule" id="PRU00261"/>
    </source>
</evidence>
<feature type="disulfide bond" evidence="3">
    <location>
        <begin position="507"/>
        <end position="522"/>
    </location>
</feature>
<protein>
    <recommendedName>
        <fullName evidence="5">Chitin-binding type-1 domain-containing protein</fullName>
    </recommendedName>
</protein>
<evidence type="ECO:0000259" key="5">
    <source>
        <dbReference type="PROSITE" id="PS50941"/>
    </source>
</evidence>
<dbReference type="CDD" id="cd00035">
    <property type="entry name" value="ChtBD1"/>
    <property type="match status" value="1"/>
</dbReference>
<keyword evidence="2 3" id="KW-1015">Disulfide bond</keyword>
<feature type="domain" description="Chitin-binding type-1" evidence="5">
    <location>
        <begin position="504"/>
        <end position="549"/>
    </location>
</feature>
<organism evidence="6 7">
    <name type="scientific">Anaeromyces robustus</name>
    <dbReference type="NCBI Taxonomy" id="1754192"/>
    <lineage>
        <taxon>Eukaryota</taxon>
        <taxon>Fungi</taxon>
        <taxon>Fungi incertae sedis</taxon>
        <taxon>Chytridiomycota</taxon>
        <taxon>Chytridiomycota incertae sedis</taxon>
        <taxon>Neocallimastigomycetes</taxon>
        <taxon>Neocallimastigales</taxon>
        <taxon>Neocallimastigaceae</taxon>
        <taxon>Anaeromyces</taxon>
    </lineage>
</organism>
<dbReference type="PROSITE" id="PS50941">
    <property type="entry name" value="CHIT_BIND_I_2"/>
    <property type="match status" value="2"/>
</dbReference>
<feature type="disulfide bond" evidence="3">
    <location>
        <begin position="521"/>
        <end position="535"/>
    </location>
</feature>
<dbReference type="Pfam" id="PF00187">
    <property type="entry name" value="Chitin_bind_1"/>
    <property type="match status" value="2"/>
</dbReference>